<keyword evidence="1" id="KW-1133">Transmembrane helix</keyword>
<protein>
    <submittedName>
        <fullName evidence="2">Uncharacterized protein</fullName>
    </submittedName>
</protein>
<dbReference type="STRING" id="1122188.SAMN02745674_02111"/>
<proteinExistence type="predicted"/>
<evidence type="ECO:0000313" key="3">
    <source>
        <dbReference type="Proteomes" id="UP000190061"/>
    </source>
</evidence>
<keyword evidence="1" id="KW-0812">Transmembrane</keyword>
<dbReference type="AlphaFoldDB" id="A0A1T4RDP7"/>
<dbReference type="EMBL" id="FUXP01000008">
    <property type="protein sequence ID" value="SKA14017.1"/>
    <property type="molecule type" value="Genomic_DNA"/>
</dbReference>
<feature type="transmembrane region" description="Helical" evidence="1">
    <location>
        <begin position="56"/>
        <end position="75"/>
    </location>
</feature>
<sequence length="166" mass="18723">MNRVEHPDDQDLRLRLRALRCEAIPRRDLWPGIQDRLGPRPAEQPARSKRPHWRPLFSVAAALALVVGSAGWWSIMQGPHPQPDPARAQVQVEAEGLSRQYDAALLETRVAAGVPAPLQPAYQELDRNLEIIQQALARDPGSRLLLEQLHRTHKQRLALARRAAFS</sequence>
<evidence type="ECO:0000313" key="2">
    <source>
        <dbReference type="EMBL" id="SKA14017.1"/>
    </source>
</evidence>
<gene>
    <name evidence="2" type="ORF">SAMN02745674_02111</name>
</gene>
<accession>A0A1T4RDP7</accession>
<organism evidence="2 3">
    <name type="scientific">Lysobacter spongiicola DSM 21749</name>
    <dbReference type="NCBI Taxonomy" id="1122188"/>
    <lineage>
        <taxon>Bacteria</taxon>
        <taxon>Pseudomonadati</taxon>
        <taxon>Pseudomonadota</taxon>
        <taxon>Gammaproteobacteria</taxon>
        <taxon>Lysobacterales</taxon>
        <taxon>Lysobacteraceae</taxon>
        <taxon>Novilysobacter</taxon>
    </lineage>
</organism>
<keyword evidence="1" id="KW-0472">Membrane</keyword>
<reference evidence="2 3" key="1">
    <citation type="submission" date="2017-02" db="EMBL/GenBank/DDBJ databases">
        <authorList>
            <person name="Peterson S.W."/>
        </authorList>
    </citation>
    <scope>NUCLEOTIDE SEQUENCE [LARGE SCALE GENOMIC DNA]</scope>
    <source>
        <strain evidence="2 3">DSM 21749</strain>
    </source>
</reference>
<dbReference type="Proteomes" id="UP000190061">
    <property type="component" value="Unassembled WGS sequence"/>
</dbReference>
<name>A0A1T4RDP7_9GAMM</name>
<evidence type="ECO:0000256" key="1">
    <source>
        <dbReference type="SAM" id="Phobius"/>
    </source>
</evidence>
<keyword evidence="3" id="KW-1185">Reference proteome</keyword>